<organism evidence="2 3">
    <name type="scientific">Phaedon cochleariae</name>
    <name type="common">Mustard beetle</name>
    <dbReference type="NCBI Taxonomy" id="80249"/>
    <lineage>
        <taxon>Eukaryota</taxon>
        <taxon>Metazoa</taxon>
        <taxon>Ecdysozoa</taxon>
        <taxon>Arthropoda</taxon>
        <taxon>Hexapoda</taxon>
        <taxon>Insecta</taxon>
        <taxon>Pterygota</taxon>
        <taxon>Neoptera</taxon>
        <taxon>Endopterygota</taxon>
        <taxon>Coleoptera</taxon>
        <taxon>Polyphaga</taxon>
        <taxon>Cucujiformia</taxon>
        <taxon>Chrysomeloidea</taxon>
        <taxon>Chrysomelidae</taxon>
        <taxon>Chrysomelinae</taxon>
        <taxon>Chrysomelini</taxon>
        <taxon>Phaedon</taxon>
    </lineage>
</organism>
<keyword evidence="1" id="KW-0472">Membrane</keyword>
<dbReference type="EMBL" id="OU896720">
    <property type="protein sequence ID" value="CAH1153371.1"/>
    <property type="molecule type" value="Genomic_DNA"/>
</dbReference>
<evidence type="ECO:0008006" key="4">
    <source>
        <dbReference type="Google" id="ProtNLM"/>
    </source>
</evidence>
<accession>A0A9P0DFM6</accession>
<keyword evidence="1" id="KW-1133">Transmembrane helix</keyword>
<evidence type="ECO:0000256" key="1">
    <source>
        <dbReference type="SAM" id="Phobius"/>
    </source>
</evidence>
<keyword evidence="3" id="KW-1185">Reference proteome</keyword>
<evidence type="ECO:0000313" key="2">
    <source>
        <dbReference type="EMBL" id="CAH1153371.1"/>
    </source>
</evidence>
<dbReference type="AlphaFoldDB" id="A0A9P0DFM6"/>
<sequence>MDLSEIIYKFVLLGMFSFCAYSDFNIKEIAINISEEIIEMKNNELGVPFIENLYKNFNFFPWNSSVANRVGDISHKFESKIANIFAVIETGKIFINSQLDRRNISSISALTPCIEKMFKIPKNASSDECLSIFHLLEYSEVFLEVSEKIKKIMGSVSPTVKRVYLISNAEIEQSQRTPFHHCIGCDERLVWDQFMRRNNYEHKNVVLILDVGGSISQHQFQIMKSIGKKMLSVLNSNDLIAFFTISSNYSFLESDCARYNDLEVVNSTPGLKYANSSYVLQLSNYIDAIENEVGLTDHVLGFETGLKIIENHMELIKNETVMMLYVSRGLLSSLLEPKQVMEMMRTFTDKNNVSLVINTCAIYEDSKPVMYEPQFLNDIATQNYTKYNISYKSNVHHRKGLMLKVNSEESIPFVVERFYSVFNPSFLFHTGNNISLPNLYDDSKELTMSFTNGWTFNNNFLMLGADMDFSSLLEDFIYYSGNQDHSYIFLMDFDGKIIFHPYYFRSSEESHPSVFVDLEEVEKVIDPNTLKSKLLNENKGVYTTYKINSSDLFQYYWNTVGDNYVVCITVNTKFGPSKKPRKSIWVQNEFMYQNWEDYKLCRHLNLLATKDVSSLYLSPTCFRSPLTASLNMQDKAEALGFIAYLKDDSRILLNPGLKDDVRDEVSLVSYVLNFLQKNHFYSTMSNYIVRRYASSNTGVFQIFPGTVLKPGWISTNSRWFTKAWEHNGNVVFIPPYSDKGGAGYVVTVAYATSELVVAMDITYGYMLKVLVKYLPDCLSENITCFMFDDEGYIIYHPNLMEIGGTKPVEQQHIVHKESLVSNDILNHKHFIRKLLCNSYSDNTIQRYYKLNTSFKDVLVNFVPGEHCVTYRITSVPDTNVFIGIVNTSCNFGSTFCPCSIVDRLCLNCKRMEQNECECPCECPLVMENDICDTKFDKSNMTDNLPCTQHNEESLGNKFIFNTDSNLEPCFPITCYAQKTYLDCLGLLGCQWCLYDADRNYLKDPFCASITTCLNGVFDASEFYLGTLPNSEFSPVGPILGSIIAISVLFLLLFFCYRSYTNHMTERFNLSSTHDQLRMSDLNITDNFHDSGNHRDKLLEEEHPNVISPYCVASTYRRAAIPADSDHGYSTMTPHDESEHLSVAPVEVDSLEDDITSDNTSIHTSISNKESPKVLLPMFTRIPNRNCITVPVTVHRNREIT</sequence>
<dbReference type="SUPFAM" id="SSF53300">
    <property type="entry name" value="vWA-like"/>
    <property type="match status" value="1"/>
</dbReference>
<dbReference type="InterPro" id="IPR036465">
    <property type="entry name" value="vWFA_dom_sf"/>
</dbReference>
<name>A0A9P0DFM6_PHACE</name>
<dbReference type="Proteomes" id="UP001153737">
    <property type="component" value="Chromosome 14"/>
</dbReference>
<keyword evidence="1" id="KW-0812">Transmembrane</keyword>
<reference evidence="2" key="1">
    <citation type="submission" date="2022-01" db="EMBL/GenBank/DDBJ databases">
        <authorList>
            <person name="King R."/>
        </authorList>
    </citation>
    <scope>NUCLEOTIDE SEQUENCE</scope>
</reference>
<dbReference type="InterPro" id="IPR051173">
    <property type="entry name" value="Ca_channel_alpha-2/delta"/>
</dbReference>
<reference evidence="2" key="2">
    <citation type="submission" date="2022-10" db="EMBL/GenBank/DDBJ databases">
        <authorList>
            <consortium name="ENA_rothamsted_submissions"/>
            <consortium name="culmorum"/>
            <person name="King R."/>
        </authorList>
    </citation>
    <scope>NUCLEOTIDE SEQUENCE</scope>
</reference>
<proteinExistence type="predicted"/>
<dbReference type="GO" id="GO:0005891">
    <property type="term" value="C:voltage-gated calcium channel complex"/>
    <property type="evidence" value="ECO:0007669"/>
    <property type="project" value="TreeGrafter"/>
</dbReference>
<evidence type="ECO:0000313" key="3">
    <source>
        <dbReference type="Proteomes" id="UP001153737"/>
    </source>
</evidence>
<dbReference type="PANTHER" id="PTHR10166:SF66">
    <property type="entry name" value="VWFA AND CACHE DOMAIN-CONTAINING PROTEIN CG16868"/>
    <property type="match status" value="1"/>
</dbReference>
<dbReference type="GO" id="GO:0005245">
    <property type="term" value="F:voltage-gated calcium channel activity"/>
    <property type="evidence" value="ECO:0007669"/>
    <property type="project" value="TreeGrafter"/>
</dbReference>
<feature type="transmembrane region" description="Helical" evidence="1">
    <location>
        <begin position="1038"/>
        <end position="1056"/>
    </location>
</feature>
<gene>
    <name evidence="2" type="ORF">PHAECO_LOCUS4416</name>
</gene>
<dbReference type="Gene3D" id="3.30.450.20">
    <property type="entry name" value="PAS domain"/>
    <property type="match status" value="1"/>
</dbReference>
<protein>
    <recommendedName>
        <fullName evidence="4">VWFA and cache domain-containing protein 1</fullName>
    </recommendedName>
</protein>
<dbReference type="PANTHER" id="PTHR10166">
    <property type="entry name" value="VOLTAGE-DEPENDENT CALCIUM CHANNEL SUBUNIT ALPHA-2/DELTA-RELATED"/>
    <property type="match status" value="1"/>
</dbReference>